<dbReference type="InterPro" id="IPR003591">
    <property type="entry name" value="Leu-rich_rpt_typical-subtyp"/>
</dbReference>
<evidence type="ECO:0000256" key="13">
    <source>
        <dbReference type="ARBA" id="ARBA00022777"/>
    </source>
</evidence>
<keyword evidence="14 21" id="KW-0067">ATP-binding</keyword>
<evidence type="ECO:0000256" key="4">
    <source>
        <dbReference type="ARBA" id="ARBA00022475"/>
    </source>
</evidence>
<dbReference type="PANTHER" id="PTHR48053">
    <property type="entry name" value="LEUCINE RICH REPEAT FAMILY PROTEIN, EXPRESSED"/>
    <property type="match status" value="1"/>
</dbReference>
<feature type="transmembrane region" description="Helical" evidence="22">
    <location>
        <begin position="651"/>
        <end position="676"/>
    </location>
</feature>
<evidence type="ECO:0000256" key="9">
    <source>
        <dbReference type="ARBA" id="ARBA00022692"/>
    </source>
</evidence>
<dbReference type="Pfam" id="PF08263">
    <property type="entry name" value="LRRNT_2"/>
    <property type="match status" value="1"/>
</dbReference>
<dbReference type="InterPro" id="IPR008271">
    <property type="entry name" value="Ser/Thr_kinase_AS"/>
</dbReference>
<dbReference type="CDD" id="cd14066">
    <property type="entry name" value="STKc_IRAK"/>
    <property type="match status" value="1"/>
</dbReference>
<keyword evidence="5" id="KW-0723">Serine/threonine-protein kinase</keyword>
<feature type="transmembrane region" description="Helical" evidence="22">
    <location>
        <begin position="6"/>
        <end position="29"/>
    </location>
</feature>
<dbReference type="Gene3D" id="3.30.200.20">
    <property type="entry name" value="Phosphorylase Kinase, domain 1"/>
    <property type="match status" value="1"/>
</dbReference>
<dbReference type="FunFam" id="1.10.510.10:FF:000358">
    <property type="entry name" value="Putative leucine-rich repeat receptor-like serine/threonine-protein kinase"/>
    <property type="match status" value="1"/>
</dbReference>
<evidence type="ECO:0000256" key="21">
    <source>
        <dbReference type="PROSITE-ProRule" id="PRU10141"/>
    </source>
</evidence>
<evidence type="ECO:0000256" key="11">
    <source>
        <dbReference type="ARBA" id="ARBA00022737"/>
    </source>
</evidence>
<keyword evidence="7" id="KW-0433">Leucine-rich repeat</keyword>
<dbReference type="SMART" id="SM00220">
    <property type="entry name" value="S_TKc"/>
    <property type="match status" value="1"/>
</dbReference>
<dbReference type="SUPFAM" id="SSF52047">
    <property type="entry name" value="RNI-like"/>
    <property type="match status" value="1"/>
</dbReference>
<dbReference type="SUPFAM" id="SSF52058">
    <property type="entry name" value="L domain-like"/>
    <property type="match status" value="1"/>
</dbReference>
<keyword evidence="15 22" id="KW-1133">Transmembrane helix</keyword>
<keyword evidence="4" id="KW-1003">Cell membrane</keyword>
<comment type="similarity">
    <text evidence="2">Belongs to the protein kinase superfamily. Ser/Thr protein kinase family.</text>
</comment>
<keyword evidence="18" id="KW-0325">Glycoprotein</keyword>
<dbReference type="FunFam" id="3.80.10.10:FF:000095">
    <property type="entry name" value="LRR receptor-like serine/threonine-protein kinase GSO1"/>
    <property type="match status" value="2"/>
</dbReference>
<evidence type="ECO:0000256" key="12">
    <source>
        <dbReference type="ARBA" id="ARBA00022741"/>
    </source>
</evidence>
<proteinExistence type="inferred from homology"/>
<keyword evidence="25" id="KW-1185">Reference proteome</keyword>
<keyword evidence="9 22" id="KW-0812">Transmembrane</keyword>
<dbReference type="GO" id="GO:0005524">
    <property type="term" value="F:ATP binding"/>
    <property type="evidence" value="ECO:0007669"/>
    <property type="project" value="UniProtKB-UniRule"/>
</dbReference>
<keyword evidence="8" id="KW-0808">Transferase</keyword>
<dbReference type="PROSITE" id="PS00108">
    <property type="entry name" value="PROTEIN_KINASE_ST"/>
    <property type="match status" value="1"/>
</dbReference>
<dbReference type="Pfam" id="PF00560">
    <property type="entry name" value="LRR_1"/>
    <property type="match status" value="4"/>
</dbReference>
<reference evidence="24" key="2">
    <citation type="submission" date="2018-05" db="EMBL/GenBank/DDBJ databases">
        <title>OpunRS2 (Oryza punctata Reference Sequence Version 2).</title>
        <authorList>
            <person name="Zhang J."/>
            <person name="Kudrna D."/>
            <person name="Lee S."/>
            <person name="Talag J."/>
            <person name="Welchert J."/>
            <person name="Wing R.A."/>
        </authorList>
    </citation>
    <scope>NUCLEOTIDE SEQUENCE [LARGE SCALE GENOMIC DNA]</scope>
</reference>
<dbReference type="InterPro" id="IPR001611">
    <property type="entry name" value="Leu-rich_rpt"/>
</dbReference>
<accession>A0A0E0L8R4</accession>
<organism evidence="24">
    <name type="scientific">Oryza punctata</name>
    <name type="common">Red rice</name>
    <dbReference type="NCBI Taxonomy" id="4537"/>
    <lineage>
        <taxon>Eukaryota</taxon>
        <taxon>Viridiplantae</taxon>
        <taxon>Streptophyta</taxon>
        <taxon>Embryophyta</taxon>
        <taxon>Tracheophyta</taxon>
        <taxon>Spermatophyta</taxon>
        <taxon>Magnoliopsida</taxon>
        <taxon>Liliopsida</taxon>
        <taxon>Poales</taxon>
        <taxon>Poaceae</taxon>
        <taxon>BOP clade</taxon>
        <taxon>Oryzoideae</taxon>
        <taxon>Oryzeae</taxon>
        <taxon>Oryzinae</taxon>
        <taxon>Oryza</taxon>
    </lineage>
</organism>
<dbReference type="EnsemblPlants" id="OPUNC06G05400.1">
    <property type="protein sequence ID" value="OPUNC06G05400.1"/>
    <property type="gene ID" value="OPUNC06G05400"/>
</dbReference>
<dbReference type="SMART" id="SM00369">
    <property type="entry name" value="LRR_TYP"/>
    <property type="match status" value="12"/>
</dbReference>
<evidence type="ECO:0000256" key="16">
    <source>
        <dbReference type="ARBA" id="ARBA00023136"/>
    </source>
</evidence>
<dbReference type="GO" id="GO:0005886">
    <property type="term" value="C:plasma membrane"/>
    <property type="evidence" value="ECO:0007669"/>
    <property type="project" value="UniProtKB-SubCell"/>
</dbReference>
<evidence type="ECO:0000256" key="18">
    <source>
        <dbReference type="ARBA" id="ARBA00023180"/>
    </source>
</evidence>
<evidence type="ECO:0000256" key="8">
    <source>
        <dbReference type="ARBA" id="ARBA00022679"/>
    </source>
</evidence>
<evidence type="ECO:0000256" key="3">
    <source>
        <dbReference type="ARBA" id="ARBA00012513"/>
    </source>
</evidence>
<evidence type="ECO:0000313" key="24">
    <source>
        <dbReference type="EnsemblPlants" id="OPUNC06G05400.1"/>
    </source>
</evidence>
<evidence type="ECO:0000256" key="19">
    <source>
        <dbReference type="ARBA" id="ARBA00047899"/>
    </source>
</evidence>
<name>A0A0E0L8R4_ORYPU</name>
<comment type="catalytic activity">
    <reaction evidence="19">
        <text>L-threonyl-[protein] + ATP = O-phospho-L-threonyl-[protein] + ADP + H(+)</text>
        <dbReference type="Rhea" id="RHEA:46608"/>
        <dbReference type="Rhea" id="RHEA-COMP:11060"/>
        <dbReference type="Rhea" id="RHEA-COMP:11605"/>
        <dbReference type="ChEBI" id="CHEBI:15378"/>
        <dbReference type="ChEBI" id="CHEBI:30013"/>
        <dbReference type="ChEBI" id="CHEBI:30616"/>
        <dbReference type="ChEBI" id="CHEBI:61977"/>
        <dbReference type="ChEBI" id="CHEBI:456216"/>
        <dbReference type="EC" id="2.7.11.1"/>
    </reaction>
</comment>
<keyword evidence="16 22" id="KW-0472">Membrane</keyword>
<feature type="domain" description="Protein kinase" evidence="23">
    <location>
        <begin position="719"/>
        <end position="1022"/>
    </location>
</feature>
<evidence type="ECO:0000256" key="1">
    <source>
        <dbReference type="ARBA" id="ARBA00004162"/>
    </source>
</evidence>
<dbReference type="InterPro" id="IPR011009">
    <property type="entry name" value="Kinase-like_dom_sf"/>
</dbReference>
<comment type="subcellular location">
    <subcellularLocation>
        <location evidence="1">Cell membrane</location>
        <topology evidence="1">Single-pass membrane protein</topology>
    </subcellularLocation>
</comment>
<dbReference type="eggNOG" id="ENOG502QPTD">
    <property type="taxonomic scope" value="Eukaryota"/>
</dbReference>
<evidence type="ECO:0000256" key="5">
    <source>
        <dbReference type="ARBA" id="ARBA00022527"/>
    </source>
</evidence>
<keyword evidence="13" id="KW-0418">Kinase</keyword>
<dbReference type="EC" id="2.7.11.1" evidence="3"/>
<keyword evidence="12 21" id="KW-0547">Nucleotide-binding</keyword>
<dbReference type="Gene3D" id="1.10.510.10">
    <property type="entry name" value="Transferase(Phosphotransferase) domain 1"/>
    <property type="match status" value="1"/>
</dbReference>
<keyword evidence="17" id="KW-0675">Receptor</keyword>
<dbReference type="OMA" id="NEIAGMM"/>
<evidence type="ECO:0000256" key="14">
    <source>
        <dbReference type="ARBA" id="ARBA00022840"/>
    </source>
</evidence>
<comment type="catalytic activity">
    <reaction evidence="20">
        <text>L-seryl-[protein] + ATP = O-phospho-L-seryl-[protein] + ADP + H(+)</text>
        <dbReference type="Rhea" id="RHEA:17989"/>
        <dbReference type="Rhea" id="RHEA-COMP:9863"/>
        <dbReference type="Rhea" id="RHEA-COMP:11604"/>
        <dbReference type="ChEBI" id="CHEBI:15378"/>
        <dbReference type="ChEBI" id="CHEBI:29999"/>
        <dbReference type="ChEBI" id="CHEBI:30616"/>
        <dbReference type="ChEBI" id="CHEBI:83421"/>
        <dbReference type="ChEBI" id="CHEBI:456216"/>
        <dbReference type="EC" id="2.7.11.1"/>
    </reaction>
</comment>
<dbReference type="PROSITE" id="PS50011">
    <property type="entry name" value="PROTEIN_KINASE_DOM"/>
    <property type="match status" value="1"/>
</dbReference>
<evidence type="ECO:0000256" key="10">
    <source>
        <dbReference type="ARBA" id="ARBA00022729"/>
    </source>
</evidence>
<evidence type="ECO:0000256" key="22">
    <source>
        <dbReference type="SAM" id="Phobius"/>
    </source>
</evidence>
<dbReference type="Proteomes" id="UP000026962">
    <property type="component" value="Chromosome 6"/>
</dbReference>
<evidence type="ECO:0000256" key="2">
    <source>
        <dbReference type="ARBA" id="ARBA00008684"/>
    </source>
</evidence>
<dbReference type="PANTHER" id="PTHR48053:SF151">
    <property type="entry name" value="OS02G0216000 PROTEIN"/>
    <property type="match status" value="1"/>
</dbReference>
<dbReference type="FunFam" id="3.30.200.20:FF:000543">
    <property type="entry name" value="Putative leucine-rich repeat receptor-like serine/threonine-protein kinase"/>
    <property type="match status" value="1"/>
</dbReference>
<keyword evidence="10" id="KW-0732">Signal</keyword>
<evidence type="ECO:0000259" key="23">
    <source>
        <dbReference type="PROSITE" id="PS50011"/>
    </source>
</evidence>
<sequence length="1070" mass="113819">MAPVPISAFSSSVVIFFIFFLLDGTIPILGSDDHSALMSFKSCVSNDPNGALANWGSPNVCNWTGVYCGMSRRRVVKLMLRDQKLSGEVSPALGNLSHLNILNLSGNLFAGRVPPELGNLFRLTLLDISSNTFVGGIPAELGNLSSLNTLDLSRNLFTGEVPPELGDLSDLQQLSLGNNLLEGKIPVELTRMSNLSYLNLGENNLTGHIPPAIFCNFSSLQYIDLSSNSLDGEIPIDCPLPNLMFLVLWANNLVGDIPRSLSNSTKLKWLLLESNYLSGELPADMFGGMRSLELLYLSFNYLRSPGNNTNLEPFFASLTNCTSLKELGVAGNELAGVIPPLVGRLGPGLTQLHLEYNSILGAIPANLSNLTNLTALNLSHNLINGSIPPAIAGMRRLERLYLSDNMLSGEIPPSLGEIPRLGLVDLSRNRLAGDVPAALSNLTQLRWLVLHHNHLAGVIPPGLAQCVNLQNLDLSHNMLRGKIPDDLSELSGLLYLNLSSNLLEGMIPATIGKMAMLQVLNLSSNRLSGDIPPQLGGCVALEYVNVSGNALEGGLPDAVAALPFLQVLDVSCNVLSGALPPSLGTAASLRRVNFSYNGFSGEVPGDGAFANFPADAFLGDDGLCGVRPGMARCSRRGGGDAKRRVLHDRRVLLPIVITVVGFTLAILGVVACRAAVRAEVVRRDARRSMLLAGGPGDEPGERDHPRISHRELAEATGGFEQASLIGAGRFGRVYEGTLRDGTRVAVKVLDPKSGGEVSRSFKRECEVLRRTRHRNLVRVVTTCSQPDFHALVLPLMRNGSLESRLYPRDGRPGRGLGLAQLVAVAADVAEGLAYLHHYAPVRVVHCDLKPSNVLLDDDMTAVVADFGIAKLVKNTDGDVTTNSGSIAAASSDPCNSITGLLQGSVGYIAPEYGLGGHPSPQGDVYSFGVMILELITGKRPTDVIFNEGLTLHDWVRRHYPHDVAAVVARSWLTDAAGVAAEMDGAAVGYNVVAELIDVGLACTQHSPPARPTMVEVCHEIALLKEDLAKHGHGGGVVAVTTIAAAAAAPPSVTMTASERSCSTSDSSLSY</sequence>
<dbReference type="PROSITE" id="PS00107">
    <property type="entry name" value="PROTEIN_KINASE_ATP"/>
    <property type="match status" value="1"/>
</dbReference>
<evidence type="ECO:0000313" key="25">
    <source>
        <dbReference type="Proteomes" id="UP000026962"/>
    </source>
</evidence>
<dbReference type="FunFam" id="3.80.10.10:FF:000383">
    <property type="entry name" value="Leucine-rich repeat receptor protein kinase EMS1"/>
    <property type="match status" value="1"/>
</dbReference>
<keyword evidence="11" id="KW-0677">Repeat</keyword>
<dbReference type="Pfam" id="PF00069">
    <property type="entry name" value="Pkinase"/>
    <property type="match status" value="1"/>
</dbReference>
<dbReference type="InterPro" id="IPR000719">
    <property type="entry name" value="Prot_kinase_dom"/>
</dbReference>
<dbReference type="STRING" id="4537.A0A0E0L8R4"/>
<feature type="binding site" evidence="21">
    <location>
        <position position="747"/>
    </location>
    <ligand>
        <name>ATP</name>
        <dbReference type="ChEBI" id="CHEBI:30616"/>
    </ligand>
</feature>
<dbReference type="InterPro" id="IPR013210">
    <property type="entry name" value="LRR_N_plant-typ"/>
</dbReference>
<dbReference type="InterPro" id="IPR051716">
    <property type="entry name" value="Plant_RL_S/T_kinase"/>
</dbReference>
<evidence type="ECO:0000256" key="15">
    <source>
        <dbReference type="ARBA" id="ARBA00022989"/>
    </source>
</evidence>
<dbReference type="InterPro" id="IPR017441">
    <property type="entry name" value="Protein_kinase_ATP_BS"/>
</dbReference>
<dbReference type="SUPFAM" id="SSF56112">
    <property type="entry name" value="Protein kinase-like (PK-like)"/>
    <property type="match status" value="1"/>
</dbReference>
<dbReference type="AlphaFoldDB" id="A0A0E0L8R4"/>
<evidence type="ECO:0000256" key="17">
    <source>
        <dbReference type="ARBA" id="ARBA00023170"/>
    </source>
</evidence>
<evidence type="ECO:0000256" key="7">
    <source>
        <dbReference type="ARBA" id="ARBA00022614"/>
    </source>
</evidence>
<keyword evidence="6" id="KW-0597">Phosphoprotein</keyword>
<dbReference type="PROSITE" id="PS51450">
    <property type="entry name" value="LRR"/>
    <property type="match status" value="1"/>
</dbReference>
<dbReference type="Gramene" id="OPUNC06G05400.1">
    <property type="protein sequence ID" value="OPUNC06G05400.1"/>
    <property type="gene ID" value="OPUNC06G05400"/>
</dbReference>
<protein>
    <recommendedName>
        <fullName evidence="3">non-specific serine/threonine protein kinase</fullName>
        <ecNumber evidence="3">2.7.11.1</ecNumber>
    </recommendedName>
</protein>
<dbReference type="Gene3D" id="3.80.10.10">
    <property type="entry name" value="Ribonuclease Inhibitor"/>
    <property type="match status" value="3"/>
</dbReference>
<dbReference type="InterPro" id="IPR032675">
    <property type="entry name" value="LRR_dom_sf"/>
</dbReference>
<dbReference type="GO" id="GO:0004674">
    <property type="term" value="F:protein serine/threonine kinase activity"/>
    <property type="evidence" value="ECO:0007669"/>
    <property type="project" value="UniProtKB-KW"/>
</dbReference>
<evidence type="ECO:0000256" key="6">
    <source>
        <dbReference type="ARBA" id="ARBA00022553"/>
    </source>
</evidence>
<dbReference type="HOGENOM" id="CLU_000288_22_0_1"/>
<reference evidence="24" key="1">
    <citation type="submission" date="2015-04" db="UniProtKB">
        <authorList>
            <consortium name="EnsemblPlants"/>
        </authorList>
    </citation>
    <scope>IDENTIFICATION</scope>
</reference>
<dbReference type="Pfam" id="PF13855">
    <property type="entry name" value="LRR_8"/>
    <property type="match status" value="5"/>
</dbReference>
<evidence type="ECO:0000256" key="20">
    <source>
        <dbReference type="ARBA" id="ARBA00048679"/>
    </source>
</evidence>